<dbReference type="GO" id="GO:0016538">
    <property type="term" value="F:cyclin-dependent protein serine/threonine kinase regulator activity"/>
    <property type="evidence" value="ECO:0007669"/>
    <property type="project" value="TreeGrafter"/>
</dbReference>
<dbReference type="STRING" id="101127.A0A1X2GFF1"/>
<feature type="compositionally biased region" description="Low complexity" evidence="1">
    <location>
        <begin position="411"/>
        <end position="429"/>
    </location>
</feature>
<dbReference type="GO" id="GO:0000307">
    <property type="term" value="C:cyclin-dependent protein kinase holoenzyme complex"/>
    <property type="evidence" value="ECO:0007669"/>
    <property type="project" value="TreeGrafter"/>
</dbReference>
<feature type="compositionally biased region" description="Basic residues" evidence="1">
    <location>
        <begin position="38"/>
        <end position="57"/>
    </location>
</feature>
<dbReference type="GO" id="GO:0019901">
    <property type="term" value="F:protein kinase binding"/>
    <property type="evidence" value="ECO:0007669"/>
    <property type="project" value="InterPro"/>
</dbReference>
<dbReference type="CDD" id="cd20558">
    <property type="entry name" value="CYCLIN_ScPCL7-like"/>
    <property type="match status" value="1"/>
</dbReference>
<dbReference type="PANTHER" id="PTHR15615">
    <property type="match status" value="1"/>
</dbReference>
<dbReference type="EMBL" id="MCGT01000019">
    <property type="protein sequence ID" value="ORX51926.1"/>
    <property type="molecule type" value="Genomic_DNA"/>
</dbReference>
<evidence type="ECO:0000313" key="2">
    <source>
        <dbReference type="EMBL" id="ORX51926.1"/>
    </source>
</evidence>
<dbReference type="Proteomes" id="UP000242146">
    <property type="component" value="Unassembled WGS sequence"/>
</dbReference>
<comment type="caution">
    <text evidence="2">The sequence shown here is derived from an EMBL/GenBank/DDBJ whole genome shotgun (WGS) entry which is preliminary data.</text>
</comment>
<sequence length="546" mass="60014">MISPSFDLALHPTHDTITLLASLLERMTTANDQLNKPTQRHSHTTHPQHHPPSKAIRKSSSASPVVPQPTYTLFHARSIPSIDIYSYLSRILKYCPCTNECFLSLLVYFDRMSKNALALTGQPFTIDSYNIHRLIISGVMVSSKFFSDIFYTNTRYAKVGGLPVTELNRLELEFLQLNDFNISVSISELQRYGDQLLKVGMMEKEMRLLCDRPVPLRHGRSTSLGSPVRANWLDDQHQDTDPHRQNLDQQLADTAQAKLHMEDPRRYSNGPPMPGPATINTNGSSSMMYAYASPPQPNGGGMRRMGSIGSMGSHPSGFQPSPTSFTTYSSTYSTSTIMTTPPLLVRPTSVYQNTQRHSFVDPSTSSPPKIRQRHGSMGWHEMSLAYYPGQLPAHGRVSPHGIHPGAPQHHASPLGRSSSASSAANATAPAGPPLSTTMDPTWRAPRQCRSSANLYQQASTTFVPVDPYQMNNGMGPGVGNGRRLSVSSAHAASTFIPQHRVSDPLGKNVYYSSYSVGIPTPPPSLSPIHQDPTCYPTSATSQQLYL</sequence>
<accession>A0A1X2GFF1</accession>
<dbReference type="AlphaFoldDB" id="A0A1X2GFF1"/>
<dbReference type="PANTHER" id="PTHR15615:SF94">
    <property type="entry name" value="PHO85 CYCLIN-6-RELATED"/>
    <property type="match status" value="1"/>
</dbReference>
<dbReference type="Pfam" id="PF08613">
    <property type="entry name" value="Cyclin"/>
    <property type="match status" value="1"/>
</dbReference>
<organism evidence="2 3">
    <name type="scientific">Hesseltinella vesiculosa</name>
    <dbReference type="NCBI Taxonomy" id="101127"/>
    <lineage>
        <taxon>Eukaryota</taxon>
        <taxon>Fungi</taxon>
        <taxon>Fungi incertae sedis</taxon>
        <taxon>Mucoromycota</taxon>
        <taxon>Mucoromycotina</taxon>
        <taxon>Mucoromycetes</taxon>
        <taxon>Mucorales</taxon>
        <taxon>Cunninghamellaceae</taxon>
        <taxon>Hesseltinella</taxon>
    </lineage>
</organism>
<dbReference type="GO" id="GO:0005634">
    <property type="term" value="C:nucleus"/>
    <property type="evidence" value="ECO:0007669"/>
    <property type="project" value="TreeGrafter"/>
</dbReference>
<dbReference type="Gene3D" id="1.10.472.10">
    <property type="entry name" value="Cyclin-like"/>
    <property type="match status" value="1"/>
</dbReference>
<name>A0A1X2GFF1_9FUNG</name>
<evidence type="ECO:0000313" key="3">
    <source>
        <dbReference type="Proteomes" id="UP000242146"/>
    </source>
</evidence>
<feature type="region of interest" description="Disordered" evidence="1">
    <location>
        <begin position="35"/>
        <end position="64"/>
    </location>
</feature>
<protein>
    <submittedName>
        <fullName evidence="2">Cyclin-domain-containing protein</fullName>
    </submittedName>
</protein>
<evidence type="ECO:0000256" key="1">
    <source>
        <dbReference type="SAM" id="MobiDB-lite"/>
    </source>
</evidence>
<reference evidence="2 3" key="1">
    <citation type="submission" date="2016-07" db="EMBL/GenBank/DDBJ databases">
        <title>Pervasive Adenine N6-methylation of Active Genes in Fungi.</title>
        <authorList>
            <consortium name="DOE Joint Genome Institute"/>
            <person name="Mondo S.J."/>
            <person name="Dannebaum R.O."/>
            <person name="Kuo R.C."/>
            <person name="Labutti K."/>
            <person name="Haridas S."/>
            <person name="Kuo A."/>
            <person name="Salamov A."/>
            <person name="Ahrendt S.R."/>
            <person name="Lipzen A."/>
            <person name="Sullivan W."/>
            <person name="Andreopoulos W.B."/>
            <person name="Clum A."/>
            <person name="Lindquist E."/>
            <person name="Daum C."/>
            <person name="Ramamoorthy G.K."/>
            <person name="Gryganskyi A."/>
            <person name="Culley D."/>
            <person name="Magnuson J.K."/>
            <person name="James T.Y."/>
            <person name="O'Malley M.A."/>
            <person name="Stajich J.E."/>
            <person name="Spatafora J.W."/>
            <person name="Visel A."/>
            <person name="Grigoriev I.V."/>
        </authorList>
    </citation>
    <scope>NUCLEOTIDE SEQUENCE [LARGE SCALE GENOMIC DNA]</scope>
    <source>
        <strain evidence="2 3">NRRL 3301</strain>
    </source>
</reference>
<proteinExistence type="predicted"/>
<feature type="region of interest" description="Disordered" evidence="1">
    <location>
        <begin position="395"/>
        <end position="443"/>
    </location>
</feature>
<dbReference type="OrthoDB" id="1060854at2759"/>
<gene>
    <name evidence="2" type="ORF">DM01DRAFT_1307077</name>
</gene>
<dbReference type="InterPro" id="IPR013922">
    <property type="entry name" value="Cyclin_PHO80-like"/>
</dbReference>
<keyword evidence="3" id="KW-1185">Reference proteome</keyword>